<evidence type="ECO:0000313" key="2">
    <source>
        <dbReference type="Proteomes" id="UP000266302"/>
    </source>
</evidence>
<dbReference type="EMBL" id="QXJC01000001">
    <property type="protein sequence ID" value="RID99689.1"/>
    <property type="molecule type" value="Genomic_DNA"/>
</dbReference>
<evidence type="ECO:0000313" key="1">
    <source>
        <dbReference type="EMBL" id="RID99689.1"/>
    </source>
</evidence>
<evidence type="ECO:0008006" key="3">
    <source>
        <dbReference type="Google" id="ProtNLM"/>
    </source>
</evidence>
<name>A0A398CAC2_9BURK</name>
<keyword evidence="2" id="KW-1185">Reference proteome</keyword>
<dbReference type="RefSeq" id="WP_119108135.1">
    <property type="nucleotide sequence ID" value="NZ_QXJC01000001.1"/>
</dbReference>
<gene>
    <name evidence="1" type="ORF">D3F03_04635</name>
</gene>
<accession>A0A398CAC2</accession>
<reference evidence="1 2" key="1">
    <citation type="submission" date="2018-09" db="EMBL/GenBank/DDBJ databases">
        <title>Draft genome of Simplicispira sp. NY-02.</title>
        <authorList>
            <person name="Im W.T."/>
        </authorList>
    </citation>
    <scope>NUCLEOTIDE SEQUENCE [LARGE SCALE GENOMIC DNA]</scope>
    <source>
        <strain evidence="1 2">NY-02</strain>
    </source>
</reference>
<proteinExistence type="predicted"/>
<dbReference type="AlphaFoldDB" id="A0A398CAC2"/>
<comment type="caution">
    <text evidence="1">The sequence shown here is derived from an EMBL/GenBank/DDBJ whole genome shotgun (WGS) entry which is preliminary data.</text>
</comment>
<sequence>MRNHLAPGVLHAAMRRLFACLAVSLLVLRMLLGADVAMAAGERCDQAAVATVSPHCAHGGAVSVLSNACTDCAVCHAVALPLSVAAVPARSGAQLPAAQANGAFASAPVAMALKPPIAHRIG</sequence>
<organism evidence="1 2">
    <name type="scientific">Simplicispira hankyongi</name>
    <dbReference type="NCBI Taxonomy" id="2315688"/>
    <lineage>
        <taxon>Bacteria</taxon>
        <taxon>Pseudomonadati</taxon>
        <taxon>Pseudomonadota</taxon>
        <taxon>Betaproteobacteria</taxon>
        <taxon>Burkholderiales</taxon>
        <taxon>Comamonadaceae</taxon>
        <taxon>Simplicispira</taxon>
    </lineage>
</organism>
<protein>
    <recommendedName>
        <fullName evidence="3">DUF2946 domain-containing protein</fullName>
    </recommendedName>
</protein>
<dbReference type="Proteomes" id="UP000266302">
    <property type="component" value="Unassembled WGS sequence"/>
</dbReference>